<dbReference type="InterPro" id="IPR023158">
    <property type="entry name" value="YerB-like_sf"/>
</dbReference>
<evidence type="ECO:0000256" key="1">
    <source>
        <dbReference type="SAM" id="MobiDB-lite"/>
    </source>
</evidence>
<feature type="region of interest" description="Disordered" evidence="1">
    <location>
        <begin position="40"/>
        <end position="75"/>
    </location>
</feature>
<evidence type="ECO:0000313" key="4">
    <source>
        <dbReference type="EMBL" id="MPV38228.1"/>
    </source>
</evidence>
<proteinExistence type="predicted"/>
<dbReference type="AlphaFoldDB" id="A0A6N7EM72"/>
<dbReference type="SUPFAM" id="SSF159774">
    <property type="entry name" value="YerB-like"/>
    <property type="match status" value="1"/>
</dbReference>
<dbReference type="Pfam" id="PF17479">
    <property type="entry name" value="DUF3048_C"/>
    <property type="match status" value="1"/>
</dbReference>
<dbReference type="Proteomes" id="UP000437709">
    <property type="component" value="Unassembled WGS sequence"/>
</dbReference>
<evidence type="ECO:0000259" key="2">
    <source>
        <dbReference type="Pfam" id="PF11258"/>
    </source>
</evidence>
<dbReference type="Gene3D" id="3.50.90.10">
    <property type="entry name" value="YerB-like"/>
    <property type="match status" value="1"/>
</dbReference>
<keyword evidence="5" id="KW-1185">Reference proteome</keyword>
<gene>
    <name evidence="4" type="ORF">GB881_14430</name>
</gene>
<organism evidence="4 5">
    <name type="scientific">Georgenia subflava</name>
    <dbReference type="NCBI Taxonomy" id="1622177"/>
    <lineage>
        <taxon>Bacteria</taxon>
        <taxon>Bacillati</taxon>
        <taxon>Actinomycetota</taxon>
        <taxon>Actinomycetes</taxon>
        <taxon>Micrococcales</taxon>
        <taxon>Bogoriellaceae</taxon>
        <taxon>Georgenia</taxon>
    </lineage>
</organism>
<comment type="caution">
    <text evidence="4">The sequence shown here is derived from an EMBL/GenBank/DDBJ whole genome shotgun (WGS) entry which is preliminary data.</text>
</comment>
<feature type="domain" description="DUF3048" evidence="2">
    <location>
        <begin position="77"/>
        <end position="213"/>
    </location>
</feature>
<dbReference type="OrthoDB" id="9779102at2"/>
<sequence length="378" mass="38758">MRASTSPGRPRPTSGARPPSRRLGLAGLVLALALGLGACTSSVPAPQVGPTVAKPTVEPTTPAPEPEPEPEPEVWPLTGIVGDLEERPAMSVKIENSAASRPQSGLEEADVVWEEMVEGGITRFNAVYHSVVPGELGPIRSVRPMDAAISGPLGGLMVFSGGQAQFVADVREVGLQLLADDHGDAGFFRSPQRRAPHNLYGTGEAFWTQADASHSTAPAGQLAFAEDAATASAVVRGTPATVLDIAFPSAAPGWSWAPAADVGRGTVPGAWTRDEGGVAQLSADGDPLLATNVVALRVQVVQTGTADVAGNPVPETVLVGEGPALVATGGHVIEGTWSKTGELEPVVLTDVDGRTIELAPGTTWIELVPAIGGTVAYQ</sequence>
<name>A0A6N7EM72_9MICO</name>
<accession>A0A6N7EM72</accession>
<evidence type="ECO:0000259" key="3">
    <source>
        <dbReference type="Pfam" id="PF17479"/>
    </source>
</evidence>
<dbReference type="RefSeq" id="WP_152194627.1">
    <property type="nucleotide sequence ID" value="NZ_VUKD01000002.1"/>
</dbReference>
<dbReference type="InterPro" id="IPR021416">
    <property type="entry name" value="DUF3048_N"/>
</dbReference>
<feature type="compositionally biased region" description="Low complexity" evidence="1">
    <location>
        <begin position="50"/>
        <end position="60"/>
    </location>
</feature>
<protein>
    <submittedName>
        <fullName evidence="4">DUF3048 domain-containing protein</fullName>
    </submittedName>
</protein>
<feature type="region of interest" description="Disordered" evidence="1">
    <location>
        <begin position="1"/>
        <end position="22"/>
    </location>
</feature>
<dbReference type="Pfam" id="PF11258">
    <property type="entry name" value="DUF3048"/>
    <property type="match status" value="1"/>
</dbReference>
<dbReference type="EMBL" id="WHPC01000069">
    <property type="protein sequence ID" value="MPV38228.1"/>
    <property type="molecule type" value="Genomic_DNA"/>
</dbReference>
<feature type="domain" description="DUF3048" evidence="3">
    <location>
        <begin position="269"/>
        <end position="365"/>
    </location>
</feature>
<reference evidence="4 5" key="1">
    <citation type="submission" date="2019-10" db="EMBL/GenBank/DDBJ databases">
        <title>Georgenia wutianyii sp. nov. and Georgenia yuyongxinii sp. nov. isolated from plateau pika (Ochotona curzoniae) in the Qinghai-Tibet plateau of China.</title>
        <authorList>
            <person name="Tian Z."/>
        </authorList>
    </citation>
    <scope>NUCLEOTIDE SEQUENCE [LARGE SCALE GENOMIC DNA]</scope>
    <source>
        <strain evidence="4 5">JCM 19765</strain>
    </source>
</reference>
<dbReference type="InterPro" id="IPR035328">
    <property type="entry name" value="DUF3048_C"/>
</dbReference>
<evidence type="ECO:0000313" key="5">
    <source>
        <dbReference type="Proteomes" id="UP000437709"/>
    </source>
</evidence>